<dbReference type="GO" id="GO:0003743">
    <property type="term" value="F:translation initiation factor activity"/>
    <property type="evidence" value="ECO:0007669"/>
    <property type="project" value="UniProtKB-KW"/>
</dbReference>
<evidence type="ECO:0000256" key="1">
    <source>
        <dbReference type="ARBA" id="ARBA00010397"/>
    </source>
</evidence>
<dbReference type="Gene3D" id="3.30.30.170">
    <property type="match status" value="1"/>
</dbReference>
<dbReference type="SUPFAM" id="SSF100966">
    <property type="entry name" value="Translation initiation factor 2 beta, aIF2beta, N-terminal domain"/>
    <property type="match status" value="1"/>
</dbReference>
<accession>T1A3V9</accession>
<evidence type="ECO:0000259" key="4">
    <source>
        <dbReference type="PROSITE" id="PS50926"/>
    </source>
</evidence>
<dbReference type="InterPro" id="IPR012340">
    <property type="entry name" value="NA-bd_OB-fold"/>
</dbReference>
<dbReference type="AlphaFoldDB" id="T1A3V9"/>
<dbReference type="Pfam" id="PF01873">
    <property type="entry name" value="eIF-5_eIF-2B"/>
    <property type="match status" value="1"/>
</dbReference>
<protein>
    <submittedName>
        <fullName evidence="5">Translation initiation factor IF-2 subunit beta</fullName>
    </submittedName>
</protein>
<comment type="caution">
    <text evidence="5">The sequence shown here is derived from an EMBL/GenBank/DDBJ whole genome shotgun (WGS) entry which is preliminary data.</text>
</comment>
<dbReference type="PANTHER" id="PTHR23001:SF3">
    <property type="entry name" value="EUKARYOTIC TRANSLATION INITIATION FACTOR 2 SUBUNIT 2"/>
    <property type="match status" value="1"/>
</dbReference>
<comment type="similarity">
    <text evidence="1">Belongs to the eIF-2-beta/eIF-5 family.</text>
</comment>
<reference evidence="5" key="2">
    <citation type="journal article" date="2014" name="ISME J.">
        <title>Microbial stratification in low pH oxic and suboxic macroscopic growths along an acid mine drainage.</title>
        <authorList>
            <person name="Mendez-Garcia C."/>
            <person name="Mesa V."/>
            <person name="Sprenger R.R."/>
            <person name="Richter M."/>
            <person name="Diez M.S."/>
            <person name="Solano J."/>
            <person name="Bargiela R."/>
            <person name="Golyshina O.V."/>
            <person name="Manteca A."/>
            <person name="Ramos J.L."/>
            <person name="Gallego J.R."/>
            <person name="Llorente I."/>
            <person name="Martins Dos Santos V.A."/>
            <person name="Jensen O.N."/>
            <person name="Pelaez A.I."/>
            <person name="Sanchez J."/>
            <person name="Ferrer M."/>
        </authorList>
    </citation>
    <scope>NUCLEOTIDE SEQUENCE</scope>
</reference>
<dbReference type="InterPro" id="IPR016190">
    <property type="entry name" value="Transl_init_fac_IF2/IF5_Zn-bd"/>
</dbReference>
<dbReference type="PANTHER" id="PTHR23001">
    <property type="entry name" value="EUKARYOTIC TRANSLATION INITIATION FACTOR"/>
    <property type="match status" value="1"/>
</dbReference>
<dbReference type="EMBL" id="AUZY01007065">
    <property type="protein sequence ID" value="EQD51662.1"/>
    <property type="molecule type" value="Genomic_DNA"/>
</dbReference>
<organism evidence="5">
    <name type="scientific">mine drainage metagenome</name>
    <dbReference type="NCBI Taxonomy" id="410659"/>
    <lineage>
        <taxon>unclassified sequences</taxon>
        <taxon>metagenomes</taxon>
        <taxon>ecological metagenomes</taxon>
    </lineage>
</organism>
<reference evidence="5" key="1">
    <citation type="submission" date="2013-08" db="EMBL/GenBank/DDBJ databases">
        <authorList>
            <person name="Mendez C."/>
            <person name="Richter M."/>
            <person name="Ferrer M."/>
            <person name="Sanchez J."/>
        </authorList>
    </citation>
    <scope>NUCLEOTIDE SEQUENCE</scope>
</reference>
<gene>
    <name evidence="5" type="ORF">B1B_10932</name>
</gene>
<keyword evidence="2 5" id="KW-0396">Initiation factor</keyword>
<dbReference type="Pfam" id="PF01938">
    <property type="entry name" value="TRAM"/>
    <property type="match status" value="1"/>
</dbReference>
<evidence type="ECO:0000256" key="2">
    <source>
        <dbReference type="ARBA" id="ARBA00022540"/>
    </source>
</evidence>
<keyword evidence="3" id="KW-0648">Protein biosynthesis</keyword>
<dbReference type="SUPFAM" id="SSF50249">
    <property type="entry name" value="Nucleic acid-binding proteins"/>
    <property type="match status" value="1"/>
</dbReference>
<name>T1A3V9_9ZZZZ</name>
<dbReference type="SUPFAM" id="SSF75689">
    <property type="entry name" value="Zinc-binding domain of translation initiation factor 2 beta"/>
    <property type="match status" value="1"/>
</dbReference>
<dbReference type="InterPro" id="IPR002792">
    <property type="entry name" value="TRAM_dom"/>
</dbReference>
<evidence type="ECO:0000313" key="5">
    <source>
        <dbReference type="EMBL" id="EQD51662.1"/>
    </source>
</evidence>
<evidence type="ECO:0000256" key="3">
    <source>
        <dbReference type="ARBA" id="ARBA00022917"/>
    </source>
</evidence>
<feature type="domain" description="TRAM" evidence="4">
    <location>
        <begin position="149"/>
        <end position="208"/>
    </location>
</feature>
<proteinExistence type="inferred from homology"/>
<dbReference type="Gene3D" id="2.40.50.140">
    <property type="entry name" value="Nucleic acid-binding proteins"/>
    <property type="match status" value="1"/>
</dbReference>
<dbReference type="PROSITE" id="PS50926">
    <property type="entry name" value="TRAM"/>
    <property type="match status" value="1"/>
</dbReference>
<sequence>MASTDYEALLDRARTGLPENPHRSERFTVPTGEVSYDGKNTVVRNLKEIGDQLRREPPQILNFMAREFGCPGVMDGPRGVLKTKASPDQVNTKLKEYTQRFVLCVECGSPDTHLDRGARSAPMIVCEACGAQRPVTVRRVMATEKPKFPVTLGETYRLTVDDVNRRGEGVARKEGFVVFIRGARMKGATVNARITRVSGNAASATMVP</sequence>
<dbReference type="InterPro" id="IPR045196">
    <property type="entry name" value="IF2/IF5"/>
</dbReference>
<dbReference type="SMART" id="SM00653">
    <property type="entry name" value="eIF2B_5"/>
    <property type="match status" value="1"/>
</dbReference>
<dbReference type="NCBIfam" id="NF003067">
    <property type="entry name" value="PRK03988.1"/>
    <property type="match status" value="1"/>
</dbReference>
<dbReference type="InterPro" id="IPR002735">
    <property type="entry name" value="Transl_init_fac_IF2/IF5_dom"/>
</dbReference>
<dbReference type="InterPro" id="IPR016189">
    <property type="entry name" value="Transl_init_fac_IF2/IF5_N"/>
</dbReference>